<proteinExistence type="predicted"/>
<comment type="caution">
    <text evidence="1">The sequence shown here is derived from an EMBL/GenBank/DDBJ whole genome shotgun (WGS) entry which is preliminary data.</text>
</comment>
<gene>
    <name evidence="1" type="ORF">EKN06_13620</name>
</gene>
<dbReference type="InterPro" id="IPR003718">
    <property type="entry name" value="OsmC/Ohr_fam"/>
</dbReference>
<dbReference type="PANTHER" id="PTHR42830">
    <property type="entry name" value="OSMOTICALLY INDUCIBLE FAMILY PROTEIN"/>
    <property type="match status" value="1"/>
</dbReference>
<dbReference type="Proteomes" id="UP000283003">
    <property type="component" value="Unassembled WGS sequence"/>
</dbReference>
<dbReference type="OrthoDB" id="9795405at2"/>
<dbReference type="PANTHER" id="PTHR42830:SF2">
    <property type="entry name" value="OSMC_OHR FAMILY PROTEIN"/>
    <property type="match status" value="1"/>
</dbReference>
<organism evidence="1 2">
    <name type="scientific">Croceicoccus ponticola</name>
    <dbReference type="NCBI Taxonomy" id="2217664"/>
    <lineage>
        <taxon>Bacteria</taxon>
        <taxon>Pseudomonadati</taxon>
        <taxon>Pseudomonadota</taxon>
        <taxon>Alphaproteobacteria</taxon>
        <taxon>Sphingomonadales</taxon>
        <taxon>Erythrobacteraceae</taxon>
        <taxon>Croceicoccus</taxon>
    </lineage>
</organism>
<dbReference type="InterPro" id="IPR036102">
    <property type="entry name" value="OsmC/Ohrsf"/>
</dbReference>
<dbReference type="Gene3D" id="3.30.300.20">
    <property type="match status" value="1"/>
</dbReference>
<dbReference type="InterPro" id="IPR015946">
    <property type="entry name" value="KH_dom-like_a/b"/>
</dbReference>
<evidence type="ECO:0000313" key="2">
    <source>
        <dbReference type="Proteomes" id="UP000283003"/>
    </source>
</evidence>
<accession>A0A437GUM8</accession>
<dbReference type="AlphaFoldDB" id="A0A437GUM8"/>
<keyword evidence="2" id="KW-1185">Reference proteome</keyword>
<evidence type="ECO:0000313" key="1">
    <source>
        <dbReference type="EMBL" id="RVQ65274.1"/>
    </source>
</evidence>
<dbReference type="RefSeq" id="WP_127613475.1">
    <property type="nucleotide sequence ID" value="NZ_RXOL01000008.1"/>
</dbReference>
<protein>
    <submittedName>
        <fullName evidence="1">OsmC family peroxiredoxin</fullName>
    </submittedName>
</protein>
<reference evidence="1 2" key="1">
    <citation type="submission" date="2018-12" db="EMBL/GenBank/DDBJ databases">
        <title>Croceicoccus ponticola sp. nov., a lipolytic bacterium isolated from seawater.</title>
        <authorList>
            <person name="Yoon J.-H."/>
        </authorList>
    </citation>
    <scope>NUCLEOTIDE SEQUENCE [LARGE SCALE GENOMIC DNA]</scope>
    <source>
        <strain evidence="1 2">GM-16</strain>
    </source>
</reference>
<dbReference type="InterPro" id="IPR052707">
    <property type="entry name" value="OsmC_Ohr_Peroxiredoxin"/>
</dbReference>
<dbReference type="SUPFAM" id="SSF82784">
    <property type="entry name" value="OsmC-like"/>
    <property type="match status" value="1"/>
</dbReference>
<dbReference type="Pfam" id="PF02566">
    <property type="entry name" value="OsmC"/>
    <property type="match status" value="1"/>
</dbReference>
<sequence length="159" mass="17352">MGDYTATVRWQLREGEVFTSNRYSRAHEWCFDGGAVVSGSAAPGYLPAALIDESAVDPEEALLASAASCHMLYFLAYAAKDGFSIGSYADNPVGHVEKNEEGDPWISRITMRPDARFAGDRLPTRADIDALHHRAHKSCIIANSLKSEMTIEPEYGEAA</sequence>
<name>A0A437GUM8_9SPHN</name>
<dbReference type="EMBL" id="RXOL01000008">
    <property type="protein sequence ID" value="RVQ65274.1"/>
    <property type="molecule type" value="Genomic_DNA"/>
</dbReference>